<evidence type="ECO:0000256" key="12">
    <source>
        <dbReference type="ARBA" id="ARBA00048425"/>
    </source>
</evidence>
<dbReference type="Proteomes" id="UP000292136">
    <property type="component" value="Unassembled WGS sequence"/>
</dbReference>
<name>A0ABY0IQZ8_9RHOO</name>
<evidence type="ECO:0000256" key="6">
    <source>
        <dbReference type="ARBA" id="ARBA00022036"/>
    </source>
</evidence>
<organism evidence="16 17">
    <name type="scientific">Azospira oryzae</name>
    <dbReference type="NCBI Taxonomy" id="146939"/>
    <lineage>
        <taxon>Bacteria</taxon>
        <taxon>Pseudomonadati</taxon>
        <taxon>Pseudomonadota</taxon>
        <taxon>Betaproteobacteria</taxon>
        <taxon>Rhodocyclales</taxon>
        <taxon>Rhodocyclaceae</taxon>
        <taxon>Azospira</taxon>
    </lineage>
</organism>
<evidence type="ECO:0000256" key="7">
    <source>
        <dbReference type="ARBA" id="ARBA00022598"/>
    </source>
</evidence>
<evidence type="ECO:0000313" key="17">
    <source>
        <dbReference type="Proteomes" id="UP000292136"/>
    </source>
</evidence>
<dbReference type="InterPro" id="IPR011810">
    <property type="entry name" value="Cya_phycin_syn"/>
</dbReference>
<feature type="compositionally biased region" description="Polar residues" evidence="14">
    <location>
        <begin position="377"/>
        <end position="389"/>
    </location>
</feature>
<dbReference type="InterPro" id="IPR036615">
    <property type="entry name" value="Mur_ligase_C_dom_sf"/>
</dbReference>
<keyword evidence="7" id="KW-0436">Ligase</keyword>
<dbReference type="PANTHER" id="PTHR23135:SF18">
    <property type="entry name" value="CYANOPHYCIN SYNTHETASE"/>
    <property type="match status" value="1"/>
</dbReference>
<feature type="region of interest" description="Disordered" evidence="14">
    <location>
        <begin position="365"/>
        <end position="389"/>
    </location>
</feature>
<dbReference type="EC" id="6.3.2.29" evidence="5"/>
<evidence type="ECO:0000256" key="5">
    <source>
        <dbReference type="ARBA" id="ARBA00013005"/>
    </source>
</evidence>
<evidence type="ECO:0000256" key="4">
    <source>
        <dbReference type="ARBA" id="ARBA00012968"/>
    </source>
</evidence>
<dbReference type="InterPro" id="IPR004101">
    <property type="entry name" value="Mur_ligase_C"/>
</dbReference>
<feature type="domain" description="ATP-grasp" evidence="15">
    <location>
        <begin position="213"/>
        <end position="466"/>
    </location>
</feature>
<dbReference type="EC" id="6.3.2.30" evidence="4"/>
<comment type="catalytic activity">
    <reaction evidence="11">
        <text>[L-4-(L-arginin-2-N-yl)aspartate](n)-L-aspartate + L-arginine + ATP = [L-4-(L-arginin-2-N-yl)aspartate](n+1) + ADP + phosphate + H(+)</text>
        <dbReference type="Rhea" id="RHEA:23888"/>
        <dbReference type="Rhea" id="RHEA-COMP:13732"/>
        <dbReference type="Rhea" id="RHEA-COMP:13733"/>
        <dbReference type="ChEBI" id="CHEBI:15378"/>
        <dbReference type="ChEBI" id="CHEBI:30616"/>
        <dbReference type="ChEBI" id="CHEBI:32682"/>
        <dbReference type="ChEBI" id="CHEBI:43474"/>
        <dbReference type="ChEBI" id="CHEBI:137986"/>
        <dbReference type="ChEBI" id="CHEBI:137990"/>
        <dbReference type="ChEBI" id="CHEBI:456216"/>
        <dbReference type="EC" id="6.3.2.30"/>
    </reaction>
</comment>
<dbReference type="InterPro" id="IPR044019">
    <property type="entry name" value="Cyanophycin_syn_N"/>
</dbReference>
<comment type="subunit">
    <text evidence="3">Homodimer.</text>
</comment>
<dbReference type="SUPFAM" id="SSF56059">
    <property type="entry name" value="Glutathione synthetase ATP-binding domain-like"/>
    <property type="match status" value="1"/>
</dbReference>
<evidence type="ECO:0000256" key="10">
    <source>
        <dbReference type="ARBA" id="ARBA00031353"/>
    </source>
</evidence>
<evidence type="ECO:0000256" key="8">
    <source>
        <dbReference type="ARBA" id="ARBA00022741"/>
    </source>
</evidence>
<proteinExistence type="inferred from homology"/>
<dbReference type="Gene3D" id="3.90.190.20">
    <property type="entry name" value="Mur ligase, C-terminal domain"/>
    <property type="match status" value="1"/>
</dbReference>
<dbReference type="Gene3D" id="3.30.470.20">
    <property type="entry name" value="ATP-grasp fold, B domain"/>
    <property type="match status" value="2"/>
</dbReference>
<dbReference type="Pfam" id="PF08245">
    <property type="entry name" value="Mur_ligase_M"/>
    <property type="match status" value="1"/>
</dbReference>
<keyword evidence="8 13" id="KW-0547">Nucleotide-binding</keyword>
<dbReference type="SMART" id="SM01209">
    <property type="entry name" value="GARS_A"/>
    <property type="match status" value="1"/>
</dbReference>
<evidence type="ECO:0000256" key="11">
    <source>
        <dbReference type="ARBA" id="ARBA00048094"/>
    </source>
</evidence>
<dbReference type="SUPFAM" id="SSF53244">
    <property type="entry name" value="MurD-like peptide ligases, peptide-binding domain"/>
    <property type="match status" value="1"/>
</dbReference>
<comment type="catalytic activity">
    <reaction evidence="12">
        <text>[L-4-(L-arginin-2-N-yl)aspartate](n) + L-aspartate + ATP = [L-4-(L-arginin-2-N-yl)aspartate](n)-L-aspartate + ADP + phosphate + H(+)</text>
        <dbReference type="Rhea" id="RHEA:13277"/>
        <dbReference type="Rhea" id="RHEA-COMP:13728"/>
        <dbReference type="Rhea" id="RHEA-COMP:13733"/>
        <dbReference type="ChEBI" id="CHEBI:15378"/>
        <dbReference type="ChEBI" id="CHEBI:29991"/>
        <dbReference type="ChEBI" id="CHEBI:30616"/>
        <dbReference type="ChEBI" id="CHEBI:43474"/>
        <dbReference type="ChEBI" id="CHEBI:137986"/>
        <dbReference type="ChEBI" id="CHEBI:137990"/>
        <dbReference type="ChEBI" id="CHEBI:456216"/>
        <dbReference type="EC" id="6.3.2.29"/>
    </reaction>
</comment>
<gene>
    <name evidence="16" type="ORF">EV678_0798</name>
</gene>
<reference evidence="16 17" key="1">
    <citation type="submission" date="2019-02" db="EMBL/GenBank/DDBJ databases">
        <title>Genomic Encyclopedia of Type Strains, Phase IV (KMG-IV): sequencing the most valuable type-strain genomes for metagenomic binning, comparative biology and taxonomic classification.</title>
        <authorList>
            <person name="Goeker M."/>
        </authorList>
    </citation>
    <scope>NUCLEOTIDE SEQUENCE [LARGE SCALE GENOMIC DNA]</scope>
    <source>
        <strain evidence="16 17">DSM 21223</strain>
    </source>
</reference>
<dbReference type="PANTHER" id="PTHR23135">
    <property type="entry name" value="MUR LIGASE FAMILY MEMBER"/>
    <property type="match status" value="1"/>
</dbReference>
<dbReference type="Pfam" id="PF02875">
    <property type="entry name" value="Mur_ligase_C"/>
    <property type="match status" value="1"/>
</dbReference>
<dbReference type="NCBIfam" id="NF010623">
    <property type="entry name" value="PRK14016.1"/>
    <property type="match status" value="1"/>
</dbReference>
<dbReference type="Pfam" id="PF13549">
    <property type="entry name" value="ATP-grasp_5"/>
    <property type="match status" value="1"/>
</dbReference>
<dbReference type="NCBIfam" id="TIGR02068">
    <property type="entry name" value="cya_phycin_syn"/>
    <property type="match status" value="1"/>
</dbReference>
<dbReference type="EMBL" id="SHKM01000001">
    <property type="protein sequence ID" value="RZT89994.1"/>
    <property type="molecule type" value="Genomic_DNA"/>
</dbReference>
<evidence type="ECO:0000256" key="14">
    <source>
        <dbReference type="SAM" id="MobiDB-lite"/>
    </source>
</evidence>
<comment type="function">
    <text evidence="1">Catalyzes the ATP-dependent polymerization of arginine and aspartate to multi-L-arginyl-poly-L-aspartic acid (cyanophycin; a water-insoluble reserve polymer).</text>
</comment>
<evidence type="ECO:0000256" key="13">
    <source>
        <dbReference type="PROSITE-ProRule" id="PRU00409"/>
    </source>
</evidence>
<dbReference type="InterPro" id="IPR013221">
    <property type="entry name" value="Mur_ligase_cen"/>
</dbReference>
<dbReference type="Gene3D" id="3.40.1190.10">
    <property type="entry name" value="Mur-like, catalytic domain"/>
    <property type="match status" value="1"/>
</dbReference>
<dbReference type="RefSeq" id="WP_014237778.1">
    <property type="nucleotide sequence ID" value="NZ_SHKM01000001.1"/>
</dbReference>
<sequence>MEVSRIRALRGPNLWSRHTSIEAIVTCSEAERFSPASSALLESFLDRLLERFPEIGLVMPAGAAALPSVAHALQFAALGLQASAGCPVTFSRTSETLDPGVYQVVVEYTEEPVGRLAFDLAVSLCQAALENTPFDLDNVLARLRELDEDVRLGPSTGSIVDAAIARNIPFRRLTEGSLVQFGWGSKQRRIQAAEMDCTSAIAESIAQDKELTKELLRAAGVPVPWGRTVADADDAWAAAQEIGLPVVVKPRDGNQGKGVAVNLKSEAEVRQAFDVASEFRDDVMVERYLPGQDFRVLVVGKQLVAAARRDPPQVIGDGVHTIRQLVDQVNADPRRGEGHATSLTKIRFDEIALATLARQNYNADSVPPRGARVPLRNNANLSTGGSATDVTDDVHPELAAKAVAAAQMVGLDICGVDVVCETVQRPLEEQGGGIVEVNAAPGLRMHLQPSFGKGRAVGEAVISTMYPDGDDGRIPVVAVAGTNGKTTTVRLISHLFTCNGQRTGMTGTDGVYIQGKRIDTGDCSGPKSARNVLLHPDVDAAVLETARGGVLREGLGFDRCNVAVVTNIGMGDHLGLAYINTVEDLAVVKRVIVENVANNGTAVLNATDPIVARMAESCPGSVTFFAADPHHPVMATQFAQGRRGLYVEGGDIVAAEGSTVVHRIPLSGVPLTRNGSIGFQVENVMAATGAAWAIGISWEVIRQGLATFVSDASTAPGRFNLFDYKGATLIADYGHNPDAIQALTNAIATMTAKRRSVVISGAGDRRDEDIRQQTRILGGAFDEVILYQDACQRGRADGEVLGLLREGLQGASRTRNVEEVRGEFLAIDTALARLSPGDLCLILVDQVDEALEHIAKRVKEA</sequence>
<evidence type="ECO:0000256" key="1">
    <source>
        <dbReference type="ARBA" id="ARBA00003184"/>
    </source>
</evidence>
<comment type="similarity">
    <text evidence="2">In the C-terminal section; belongs to the MurCDEF family.</text>
</comment>
<evidence type="ECO:0000259" key="15">
    <source>
        <dbReference type="PROSITE" id="PS50975"/>
    </source>
</evidence>
<dbReference type="InterPro" id="IPR011761">
    <property type="entry name" value="ATP-grasp"/>
</dbReference>
<comment type="caution">
    <text evidence="16">The sequence shown here is derived from an EMBL/GenBank/DDBJ whole genome shotgun (WGS) entry which is preliminary data.</text>
</comment>
<accession>A0ABY0IQZ8</accession>
<keyword evidence="9 13" id="KW-0067">ATP-binding</keyword>
<dbReference type="Pfam" id="PF18921">
    <property type="entry name" value="Cyanophycin_syn"/>
    <property type="match status" value="1"/>
</dbReference>
<dbReference type="PROSITE" id="PS50975">
    <property type="entry name" value="ATP_GRASP"/>
    <property type="match status" value="1"/>
</dbReference>
<protein>
    <recommendedName>
        <fullName evidence="6">Cyanophycin synthetase</fullName>
        <ecNumber evidence="5">6.3.2.29</ecNumber>
        <ecNumber evidence="4">6.3.2.30</ecNumber>
    </recommendedName>
    <alternativeName>
        <fullName evidence="10">Cyanophycin synthase</fullName>
    </alternativeName>
</protein>
<keyword evidence="17" id="KW-1185">Reference proteome</keyword>
<evidence type="ECO:0000256" key="2">
    <source>
        <dbReference type="ARBA" id="ARBA00009060"/>
    </source>
</evidence>
<evidence type="ECO:0000256" key="9">
    <source>
        <dbReference type="ARBA" id="ARBA00022840"/>
    </source>
</evidence>
<evidence type="ECO:0000256" key="3">
    <source>
        <dbReference type="ARBA" id="ARBA00011738"/>
    </source>
</evidence>
<dbReference type="InterPro" id="IPR036565">
    <property type="entry name" value="Mur-like_cat_sf"/>
</dbReference>
<evidence type="ECO:0000313" key="16">
    <source>
        <dbReference type="EMBL" id="RZT89994.1"/>
    </source>
</evidence>
<dbReference type="SUPFAM" id="SSF53623">
    <property type="entry name" value="MurD-like peptide ligases, catalytic domain"/>
    <property type="match status" value="1"/>
</dbReference>